<evidence type="ECO:0000259" key="2">
    <source>
        <dbReference type="Pfam" id="PF12697"/>
    </source>
</evidence>
<protein>
    <submittedName>
        <fullName evidence="3">Alpha/beta hydrolase</fullName>
    </submittedName>
</protein>
<keyword evidence="1 3" id="KW-0378">Hydrolase</keyword>
<reference evidence="3" key="1">
    <citation type="submission" date="2021-03" db="EMBL/GenBank/DDBJ databases">
        <title>Genome sequencing and assembly of Tianweitania sediminis.</title>
        <authorList>
            <person name="Chhetri G."/>
        </authorList>
    </citation>
    <scope>NUCLEOTIDE SEQUENCE</scope>
    <source>
        <strain evidence="3">Z8</strain>
    </source>
</reference>
<organism evidence="3 4">
    <name type="scientific">Tianweitania sediminis</name>
    <dbReference type="NCBI Taxonomy" id="1502156"/>
    <lineage>
        <taxon>Bacteria</taxon>
        <taxon>Pseudomonadati</taxon>
        <taxon>Pseudomonadota</taxon>
        <taxon>Alphaproteobacteria</taxon>
        <taxon>Hyphomicrobiales</taxon>
        <taxon>Phyllobacteriaceae</taxon>
        <taxon>Tianweitania</taxon>
    </lineage>
</organism>
<dbReference type="GO" id="GO:0016020">
    <property type="term" value="C:membrane"/>
    <property type="evidence" value="ECO:0007669"/>
    <property type="project" value="TreeGrafter"/>
</dbReference>
<dbReference type="EMBL" id="JAGIYY010000013">
    <property type="protein sequence ID" value="MBP0441388.1"/>
    <property type="molecule type" value="Genomic_DNA"/>
</dbReference>
<evidence type="ECO:0000313" key="3">
    <source>
        <dbReference type="EMBL" id="MBP0441388.1"/>
    </source>
</evidence>
<dbReference type="Proteomes" id="UP000666240">
    <property type="component" value="Unassembled WGS sequence"/>
</dbReference>
<dbReference type="InterPro" id="IPR000073">
    <property type="entry name" value="AB_hydrolase_1"/>
</dbReference>
<dbReference type="SUPFAM" id="SSF53474">
    <property type="entry name" value="alpha/beta-Hydrolases"/>
    <property type="match status" value="1"/>
</dbReference>
<dbReference type="GO" id="GO:0016787">
    <property type="term" value="F:hydrolase activity"/>
    <property type="evidence" value="ECO:0007669"/>
    <property type="project" value="UniProtKB-KW"/>
</dbReference>
<dbReference type="AlphaFoldDB" id="A0A8J7R524"/>
<accession>A0A8J7R524</accession>
<dbReference type="PANTHER" id="PTHR43798:SF31">
    <property type="entry name" value="AB HYDROLASE SUPERFAMILY PROTEIN YCLE"/>
    <property type="match status" value="1"/>
</dbReference>
<dbReference type="Gene3D" id="3.40.50.1820">
    <property type="entry name" value="alpha/beta hydrolase"/>
    <property type="match status" value="1"/>
</dbReference>
<name>A0A8J7R524_9HYPH</name>
<dbReference type="PANTHER" id="PTHR43798">
    <property type="entry name" value="MONOACYLGLYCEROL LIPASE"/>
    <property type="match status" value="1"/>
</dbReference>
<dbReference type="InterPro" id="IPR050266">
    <property type="entry name" value="AB_hydrolase_sf"/>
</dbReference>
<keyword evidence="4" id="KW-1185">Reference proteome</keyword>
<gene>
    <name evidence="3" type="ORF">J5Y06_22315</name>
</gene>
<evidence type="ECO:0000256" key="1">
    <source>
        <dbReference type="ARBA" id="ARBA00022801"/>
    </source>
</evidence>
<sequence>MRDFALSTSHGKIVGKDSGGHGLPILFLHGNSASQDVFKSQMESGLASKHRVITLDLPGHGGSQDAVDPQRTYTLPGYADAVCEVLEALSIKRAALAGWSLGGHVALEVASRWAGVAAIALTGTPPARPGMEGLMEAFQPHPAFGLLSQAHLDDEQIAFVARAMASEPYVADFQAAIRRTDGQARQILFASLAAGLATDELDFVENSDVPIAIIDGEAEPFSSASFLENVHFKSLWGGHPARIAQAGHAPFLESSRAYNAHLAAFLREVEAKQRRLAA</sequence>
<comment type="caution">
    <text evidence="3">The sequence shown here is derived from an EMBL/GenBank/DDBJ whole genome shotgun (WGS) entry which is preliminary data.</text>
</comment>
<dbReference type="InterPro" id="IPR029058">
    <property type="entry name" value="AB_hydrolase_fold"/>
</dbReference>
<proteinExistence type="predicted"/>
<evidence type="ECO:0000313" key="4">
    <source>
        <dbReference type="Proteomes" id="UP000666240"/>
    </source>
</evidence>
<feature type="domain" description="AB hydrolase-1" evidence="2">
    <location>
        <begin position="25"/>
        <end position="259"/>
    </location>
</feature>
<dbReference type="Pfam" id="PF12697">
    <property type="entry name" value="Abhydrolase_6"/>
    <property type="match status" value="1"/>
</dbReference>